<sequence>MSAQTSVTAFLPSPSSSSSLSPLTAQTTPVHPPTTSLPPSRSPMGALSSERLYGPPGWTVRIGLWHLLDPWLDAPRCLPGETPLRLDALGAPMSDYVPFRGMDAATAADLLLRLPTPALADRQNLSPSLKTMLTACACADGRVRLSGYGIGPQREDERLSAEALWVADPDLQGYEVFAEHSRACQCSALWERVRQRYELDAHSIPDDIVRTRPEWAGGGVGWWMWWD</sequence>
<dbReference type="RefSeq" id="WP_126413298.1">
    <property type="nucleotide sequence ID" value="NZ_JASPER010000005.1"/>
</dbReference>
<dbReference type="OrthoDB" id="4821324at2"/>
<gene>
    <name evidence="2" type="ORF">NCTC10951_00550</name>
</gene>
<dbReference type="EMBL" id="LR134477">
    <property type="protein sequence ID" value="VEI14680.1"/>
    <property type="molecule type" value="Genomic_DNA"/>
</dbReference>
<dbReference type="AlphaFoldDB" id="A0A3S4VVM4"/>
<evidence type="ECO:0000313" key="2">
    <source>
        <dbReference type="EMBL" id="VEI14680.1"/>
    </source>
</evidence>
<reference evidence="2 3" key="1">
    <citation type="submission" date="2018-12" db="EMBL/GenBank/DDBJ databases">
        <authorList>
            <consortium name="Pathogen Informatics"/>
        </authorList>
    </citation>
    <scope>NUCLEOTIDE SEQUENCE [LARGE SCALE GENOMIC DNA]</scope>
    <source>
        <strain evidence="2 3">NCTC10951</strain>
    </source>
</reference>
<feature type="region of interest" description="Disordered" evidence="1">
    <location>
        <begin position="1"/>
        <end position="47"/>
    </location>
</feature>
<organism evidence="2 3">
    <name type="scientific">Actinomyces viscosus</name>
    <dbReference type="NCBI Taxonomy" id="1656"/>
    <lineage>
        <taxon>Bacteria</taxon>
        <taxon>Bacillati</taxon>
        <taxon>Actinomycetota</taxon>
        <taxon>Actinomycetes</taxon>
        <taxon>Actinomycetales</taxon>
        <taxon>Actinomycetaceae</taxon>
        <taxon>Actinomyces</taxon>
    </lineage>
</organism>
<evidence type="ECO:0000256" key="1">
    <source>
        <dbReference type="SAM" id="MobiDB-lite"/>
    </source>
</evidence>
<evidence type="ECO:0000313" key="3">
    <source>
        <dbReference type="Proteomes" id="UP000268658"/>
    </source>
</evidence>
<protein>
    <submittedName>
        <fullName evidence="2">Uncharacterized protein</fullName>
    </submittedName>
</protein>
<feature type="compositionally biased region" description="Low complexity" evidence="1">
    <location>
        <begin position="11"/>
        <end position="23"/>
    </location>
</feature>
<dbReference type="Proteomes" id="UP000268658">
    <property type="component" value="Chromosome"/>
</dbReference>
<name>A0A3S4VVM4_ACTVI</name>
<accession>A0A3S4VVM4</accession>
<dbReference type="KEGG" id="avc:NCTC10951_00550"/>
<proteinExistence type="predicted"/>